<dbReference type="Proteomes" id="UP000234345">
    <property type="component" value="Unassembled WGS sequence"/>
</dbReference>
<dbReference type="EMBL" id="OCZC01000081">
    <property type="protein sequence ID" value="SOO26305.1"/>
    <property type="molecule type" value="Genomic_DNA"/>
</dbReference>
<protein>
    <submittedName>
        <fullName evidence="2">Uncharacterized protein</fullName>
    </submittedName>
</protein>
<organism evidence="2 3">
    <name type="scientific">Xanthomonas campestris pv. phaseoli</name>
    <dbReference type="NCBI Taxonomy" id="317013"/>
    <lineage>
        <taxon>Bacteria</taxon>
        <taxon>Pseudomonadati</taxon>
        <taxon>Pseudomonadota</taxon>
        <taxon>Gammaproteobacteria</taxon>
        <taxon>Lysobacterales</taxon>
        <taxon>Lysobacteraceae</taxon>
        <taxon>Xanthomonas</taxon>
    </lineage>
</organism>
<evidence type="ECO:0000256" key="1">
    <source>
        <dbReference type="SAM" id="MobiDB-lite"/>
    </source>
</evidence>
<evidence type="ECO:0000313" key="3">
    <source>
        <dbReference type="Proteomes" id="UP000234345"/>
    </source>
</evidence>
<feature type="region of interest" description="Disordered" evidence="1">
    <location>
        <begin position="30"/>
        <end position="50"/>
    </location>
</feature>
<accession>A0A7Z7J2U6</accession>
<evidence type="ECO:0000313" key="2">
    <source>
        <dbReference type="EMBL" id="SOO26305.1"/>
    </source>
</evidence>
<comment type="caution">
    <text evidence="2">The sequence shown here is derived from an EMBL/GenBank/DDBJ whole genome shotgun (WGS) entry which is preliminary data.</text>
</comment>
<name>A0A7Z7J2U6_XANCH</name>
<sequence length="50" mass="5366">MPKATACTAVVSHEHHPLLRSVLHPADTGMRAQPMRGVHNVLPPPTHATP</sequence>
<reference evidence="2 3" key="1">
    <citation type="submission" date="2017-10" db="EMBL/GenBank/DDBJ databases">
        <authorList>
            <person name="Regsiter A."/>
            <person name="William W."/>
        </authorList>
    </citation>
    <scope>NUCLEOTIDE SEQUENCE [LARGE SCALE GENOMIC DNA]</scope>
    <source>
        <strain evidence="2 3">CFBP6991</strain>
    </source>
</reference>
<proteinExistence type="predicted"/>
<gene>
    <name evidence="2" type="ORF">XFF6991_530154</name>
</gene>
<dbReference type="AlphaFoldDB" id="A0A7Z7J2U6"/>